<feature type="signal peptide" evidence="3">
    <location>
        <begin position="1"/>
        <end position="20"/>
    </location>
</feature>
<evidence type="ECO:0000256" key="3">
    <source>
        <dbReference type="SAM" id="SignalP"/>
    </source>
</evidence>
<proteinExistence type="predicted"/>
<keyword evidence="2" id="KW-1133">Transmembrane helix</keyword>
<evidence type="ECO:0000256" key="1">
    <source>
        <dbReference type="SAM" id="MobiDB-lite"/>
    </source>
</evidence>
<dbReference type="EMBL" id="MU003712">
    <property type="protein sequence ID" value="KAF2804742.1"/>
    <property type="molecule type" value="Genomic_DNA"/>
</dbReference>
<gene>
    <name evidence="4 6" type="ORF">BDZ99DRAFT_151755</name>
</gene>
<accession>A0A6A6Y7F1</accession>
<evidence type="ECO:0000313" key="4">
    <source>
        <dbReference type="EMBL" id="KAF2804742.1"/>
    </source>
</evidence>
<feature type="chain" id="PRO_5044628897" evidence="3">
    <location>
        <begin position="21"/>
        <end position="285"/>
    </location>
</feature>
<keyword evidence="5" id="KW-1185">Reference proteome</keyword>
<reference evidence="6" key="2">
    <citation type="submission" date="2020-04" db="EMBL/GenBank/DDBJ databases">
        <authorList>
            <consortium name="NCBI Genome Project"/>
        </authorList>
    </citation>
    <scope>NUCLEOTIDE SEQUENCE</scope>
    <source>
        <strain evidence="6">CBS 304.34</strain>
    </source>
</reference>
<feature type="transmembrane region" description="Helical" evidence="2">
    <location>
        <begin position="244"/>
        <end position="268"/>
    </location>
</feature>
<sequence>MSFRDMTALLLIIGSPLVQTAASGAQTFAAVIITPPVLQPRGEIDANWIGYKVVGTGGTFSPYYCADGFAFSTSDTYGACCTLGFVNCRGPTTCPSGTLIWPDAYSTYCGQGFLCSTGTVGGLYDAVATTNPAPSISVIWCASEATEWTAWNEVTYVKAAINTDGTPVYIAETAASITRPTTSQLSTTSTPPSSTGASPGSQTPSTAQTFTPTGSQSSSGQSPSPTAAAAGGPKDNGLGVSTGALIGIVISAVCSVVGLAFGIGFKIYKYRKEQKRQKAAAAGLG</sequence>
<evidence type="ECO:0000256" key="2">
    <source>
        <dbReference type="SAM" id="Phobius"/>
    </source>
</evidence>
<dbReference type="RefSeq" id="XP_033571706.1">
    <property type="nucleotide sequence ID" value="XM_033712786.1"/>
</dbReference>
<organism evidence="4">
    <name type="scientific">Mytilinidion resinicola</name>
    <dbReference type="NCBI Taxonomy" id="574789"/>
    <lineage>
        <taxon>Eukaryota</taxon>
        <taxon>Fungi</taxon>
        <taxon>Dikarya</taxon>
        <taxon>Ascomycota</taxon>
        <taxon>Pezizomycotina</taxon>
        <taxon>Dothideomycetes</taxon>
        <taxon>Pleosporomycetidae</taxon>
        <taxon>Mytilinidiales</taxon>
        <taxon>Mytilinidiaceae</taxon>
        <taxon>Mytilinidion</taxon>
    </lineage>
</organism>
<name>A0A6A6Y7F1_9PEZI</name>
<dbReference type="AlphaFoldDB" id="A0A6A6Y7F1"/>
<evidence type="ECO:0000313" key="5">
    <source>
        <dbReference type="Proteomes" id="UP000504636"/>
    </source>
</evidence>
<feature type="region of interest" description="Disordered" evidence="1">
    <location>
        <begin position="180"/>
        <end position="233"/>
    </location>
</feature>
<protein>
    <submittedName>
        <fullName evidence="4 6">Uncharacterized protein</fullName>
    </submittedName>
</protein>
<reference evidence="4 6" key="1">
    <citation type="journal article" date="2020" name="Stud. Mycol.">
        <title>101 Dothideomycetes genomes: a test case for predicting lifestyles and emergence of pathogens.</title>
        <authorList>
            <person name="Haridas S."/>
            <person name="Albert R."/>
            <person name="Binder M."/>
            <person name="Bloem J."/>
            <person name="Labutti K."/>
            <person name="Salamov A."/>
            <person name="Andreopoulos B."/>
            <person name="Baker S."/>
            <person name="Barry K."/>
            <person name="Bills G."/>
            <person name="Bluhm B."/>
            <person name="Cannon C."/>
            <person name="Castanera R."/>
            <person name="Culley D."/>
            <person name="Daum C."/>
            <person name="Ezra D."/>
            <person name="Gonzalez J."/>
            <person name="Henrissat B."/>
            <person name="Kuo A."/>
            <person name="Liang C."/>
            <person name="Lipzen A."/>
            <person name="Lutzoni F."/>
            <person name="Magnuson J."/>
            <person name="Mondo S."/>
            <person name="Nolan M."/>
            <person name="Ohm R."/>
            <person name="Pangilinan J."/>
            <person name="Park H.-J."/>
            <person name="Ramirez L."/>
            <person name="Alfaro M."/>
            <person name="Sun H."/>
            <person name="Tritt A."/>
            <person name="Yoshinaga Y."/>
            <person name="Zwiers L.-H."/>
            <person name="Turgeon B."/>
            <person name="Goodwin S."/>
            <person name="Spatafora J."/>
            <person name="Crous P."/>
            <person name="Grigoriev I."/>
        </authorList>
    </citation>
    <scope>NUCLEOTIDE SEQUENCE</scope>
    <source>
        <strain evidence="4 6">CBS 304.34</strain>
    </source>
</reference>
<reference evidence="6" key="3">
    <citation type="submission" date="2025-04" db="UniProtKB">
        <authorList>
            <consortium name="RefSeq"/>
        </authorList>
    </citation>
    <scope>IDENTIFICATION</scope>
    <source>
        <strain evidence="6">CBS 304.34</strain>
    </source>
</reference>
<evidence type="ECO:0000313" key="6">
    <source>
        <dbReference type="RefSeq" id="XP_033571706.1"/>
    </source>
</evidence>
<keyword evidence="3" id="KW-0732">Signal</keyword>
<keyword evidence="2" id="KW-0472">Membrane</keyword>
<dbReference type="Proteomes" id="UP000504636">
    <property type="component" value="Unplaced"/>
</dbReference>
<dbReference type="OrthoDB" id="3783580at2759"/>
<keyword evidence="2" id="KW-0812">Transmembrane</keyword>
<dbReference type="GeneID" id="54453679"/>